<dbReference type="PANTHER" id="PTHR45828">
    <property type="entry name" value="CYTOCHROME B561/FERRIC REDUCTASE TRANSMEMBRANE"/>
    <property type="match status" value="1"/>
</dbReference>
<keyword evidence="4" id="KW-0929">Antimicrobial</keyword>
<feature type="domain" description="Reelin" evidence="11">
    <location>
        <begin position="17"/>
        <end position="184"/>
    </location>
</feature>
<evidence type="ECO:0000256" key="4">
    <source>
        <dbReference type="ARBA" id="ARBA00022529"/>
    </source>
</evidence>
<dbReference type="GO" id="GO:0016020">
    <property type="term" value="C:membrane"/>
    <property type="evidence" value="ECO:0007669"/>
    <property type="project" value="TreeGrafter"/>
</dbReference>
<comment type="similarity">
    <text evidence="2">Belongs to the insect defense protein family.</text>
</comment>
<dbReference type="InterPro" id="IPR002861">
    <property type="entry name" value="Reeler_dom"/>
</dbReference>
<reference evidence="12" key="1">
    <citation type="submission" date="2014-12" db="EMBL/GenBank/DDBJ databases">
        <title>Insight into the proteome of Arion vulgaris.</title>
        <authorList>
            <person name="Aradska J."/>
            <person name="Bulat T."/>
            <person name="Smidak R."/>
            <person name="Sarate P."/>
            <person name="Gangsoo J."/>
            <person name="Sialana F."/>
            <person name="Bilban M."/>
            <person name="Lubec G."/>
        </authorList>
    </citation>
    <scope>NUCLEOTIDE SEQUENCE</scope>
    <source>
        <tissue evidence="12">Skin</tissue>
    </source>
</reference>
<feature type="chain" id="PRO_5002124384" description="Reelin domain-containing protein" evidence="10">
    <location>
        <begin position="23"/>
        <end position="198"/>
    </location>
</feature>
<evidence type="ECO:0000256" key="1">
    <source>
        <dbReference type="ARBA" id="ARBA00004613"/>
    </source>
</evidence>
<dbReference type="GO" id="GO:0042742">
    <property type="term" value="P:defense response to bacterium"/>
    <property type="evidence" value="ECO:0007669"/>
    <property type="project" value="UniProtKB-KW"/>
</dbReference>
<dbReference type="EMBL" id="HACG01037264">
    <property type="protein sequence ID" value="CEK84129.1"/>
    <property type="molecule type" value="Transcribed_RNA"/>
</dbReference>
<keyword evidence="3" id="KW-0964">Secreted</keyword>
<keyword evidence="9" id="KW-0472">Membrane</keyword>
<gene>
    <name evidence="12" type="primary">ORF140908</name>
</gene>
<protein>
    <recommendedName>
        <fullName evidence="11">Reelin domain-containing protein</fullName>
    </recommendedName>
</protein>
<dbReference type="AlphaFoldDB" id="A0A0B7ASW4"/>
<evidence type="ECO:0000256" key="3">
    <source>
        <dbReference type="ARBA" id="ARBA00022525"/>
    </source>
</evidence>
<organism evidence="12">
    <name type="scientific">Arion vulgaris</name>
    <dbReference type="NCBI Taxonomy" id="1028688"/>
    <lineage>
        <taxon>Eukaryota</taxon>
        <taxon>Metazoa</taxon>
        <taxon>Spiralia</taxon>
        <taxon>Lophotrochozoa</taxon>
        <taxon>Mollusca</taxon>
        <taxon>Gastropoda</taxon>
        <taxon>Heterobranchia</taxon>
        <taxon>Euthyneura</taxon>
        <taxon>Panpulmonata</taxon>
        <taxon>Eupulmonata</taxon>
        <taxon>Stylommatophora</taxon>
        <taxon>Helicina</taxon>
        <taxon>Arionoidea</taxon>
        <taxon>Arionidae</taxon>
        <taxon>Arion</taxon>
    </lineage>
</organism>
<name>A0A0B7ASW4_9EUPU</name>
<dbReference type="PANTHER" id="PTHR45828:SF9">
    <property type="entry name" value="CELL WALL INTEGRITY AND STRESS RESPONSE COMPONENT 4-LIKE-RELATED"/>
    <property type="match status" value="1"/>
</dbReference>
<evidence type="ECO:0000256" key="5">
    <source>
        <dbReference type="ARBA" id="ARBA00022588"/>
    </source>
</evidence>
<dbReference type="InterPro" id="IPR042307">
    <property type="entry name" value="Reeler_sf"/>
</dbReference>
<keyword evidence="9" id="KW-1133">Transmembrane helix</keyword>
<dbReference type="Pfam" id="PF02014">
    <property type="entry name" value="Reeler"/>
    <property type="match status" value="1"/>
</dbReference>
<dbReference type="InterPro" id="IPR051237">
    <property type="entry name" value="Ferric-chelate_Red/DefProt"/>
</dbReference>
<evidence type="ECO:0000256" key="2">
    <source>
        <dbReference type="ARBA" id="ARBA00008501"/>
    </source>
</evidence>
<keyword evidence="8" id="KW-0044">Antibiotic</keyword>
<dbReference type="CDD" id="cd08544">
    <property type="entry name" value="Reeler"/>
    <property type="match status" value="1"/>
</dbReference>
<evidence type="ECO:0000259" key="11">
    <source>
        <dbReference type="PROSITE" id="PS51019"/>
    </source>
</evidence>
<accession>A0A0B7ASW4</accession>
<keyword evidence="6 10" id="KW-0732">Signal</keyword>
<feature type="transmembrane region" description="Helical" evidence="9">
    <location>
        <begin position="171"/>
        <end position="194"/>
    </location>
</feature>
<evidence type="ECO:0000256" key="10">
    <source>
        <dbReference type="SAM" id="SignalP"/>
    </source>
</evidence>
<evidence type="ECO:0000256" key="7">
    <source>
        <dbReference type="ARBA" id="ARBA00022859"/>
    </source>
</evidence>
<evidence type="ECO:0000256" key="9">
    <source>
        <dbReference type="SAM" id="Phobius"/>
    </source>
</evidence>
<evidence type="ECO:0000256" key="6">
    <source>
        <dbReference type="ARBA" id="ARBA00022729"/>
    </source>
</evidence>
<evidence type="ECO:0000256" key="8">
    <source>
        <dbReference type="ARBA" id="ARBA00023022"/>
    </source>
</evidence>
<sequence>MSIVWILCVLGVAVLNQCLIQAYPDGAPEEACDSMNPSHQKADDPSHLIESQTGKPFFSIHVDKVNVDVNEDVYVTIVADEHYFEGFLIQARDVNEAGTAKKYGTFTVLSNKSQVLCNEQAVTHAVHKHFQNVTVKWTAPDMPVKNIQFKATVVKGFKTFFTNVRSDILNYSSSAISCLSSFLLMTFILCFITVPTSF</sequence>
<dbReference type="GO" id="GO:0045087">
    <property type="term" value="P:innate immune response"/>
    <property type="evidence" value="ECO:0007669"/>
    <property type="project" value="UniProtKB-KW"/>
</dbReference>
<keyword evidence="5" id="KW-0399">Innate immunity</keyword>
<keyword evidence="9" id="KW-0812">Transmembrane</keyword>
<proteinExistence type="inferred from homology"/>
<keyword evidence="7" id="KW-0391">Immunity</keyword>
<comment type="subcellular location">
    <subcellularLocation>
        <location evidence="1">Secreted</location>
    </subcellularLocation>
</comment>
<feature type="signal peptide" evidence="10">
    <location>
        <begin position="1"/>
        <end position="22"/>
    </location>
</feature>
<evidence type="ECO:0000313" key="12">
    <source>
        <dbReference type="EMBL" id="CEK84129.1"/>
    </source>
</evidence>
<dbReference type="PROSITE" id="PS51019">
    <property type="entry name" value="REELIN"/>
    <property type="match status" value="1"/>
</dbReference>
<dbReference type="GO" id="GO:0005576">
    <property type="term" value="C:extracellular region"/>
    <property type="evidence" value="ECO:0007669"/>
    <property type="project" value="UniProtKB-SubCell"/>
</dbReference>
<dbReference type="Gene3D" id="2.60.40.4060">
    <property type="entry name" value="Reeler domain"/>
    <property type="match status" value="1"/>
</dbReference>